<dbReference type="Proteomes" id="UP000325433">
    <property type="component" value="Unassembled WGS sequence"/>
</dbReference>
<dbReference type="InterPro" id="IPR012341">
    <property type="entry name" value="6hp_glycosidase-like_sf"/>
</dbReference>
<keyword evidence="1" id="KW-0732">Signal</keyword>
<keyword evidence="4" id="KW-0326">Glycosidase</keyword>
<dbReference type="EMBL" id="ML738378">
    <property type="protein sequence ID" value="KAE8308755.1"/>
    <property type="molecule type" value="Genomic_DNA"/>
</dbReference>
<dbReference type="AlphaFoldDB" id="A0A5N6VJT0"/>
<accession>A0A5N6VJT0</accession>
<organism evidence="4 5">
    <name type="scientific">Aspergillus transmontanensis</name>
    <dbReference type="NCBI Taxonomy" id="1034304"/>
    <lineage>
        <taxon>Eukaryota</taxon>
        <taxon>Fungi</taxon>
        <taxon>Dikarya</taxon>
        <taxon>Ascomycota</taxon>
        <taxon>Pezizomycotina</taxon>
        <taxon>Eurotiomycetes</taxon>
        <taxon>Eurotiomycetidae</taxon>
        <taxon>Eurotiales</taxon>
        <taxon>Aspergillaceae</taxon>
        <taxon>Aspergillus</taxon>
        <taxon>Aspergillus subgen. Circumdati</taxon>
    </lineage>
</organism>
<dbReference type="GO" id="GO:0016798">
    <property type="term" value="F:hydrolase activity, acting on glycosyl bonds"/>
    <property type="evidence" value="ECO:0007669"/>
    <property type="project" value="UniProtKB-KW"/>
</dbReference>
<evidence type="ECO:0000313" key="5">
    <source>
        <dbReference type="Proteomes" id="UP000325433"/>
    </source>
</evidence>
<dbReference type="InterPro" id="IPR035398">
    <property type="entry name" value="Bac_rhamnosid_C"/>
</dbReference>
<dbReference type="Pfam" id="PF17389">
    <property type="entry name" value="Bac_rhamnosid6H"/>
    <property type="match status" value="1"/>
</dbReference>
<dbReference type="Pfam" id="PF17390">
    <property type="entry name" value="Bac_rhamnosid_C"/>
    <property type="match status" value="1"/>
</dbReference>
<evidence type="ECO:0000313" key="4">
    <source>
        <dbReference type="EMBL" id="KAE8308755.1"/>
    </source>
</evidence>
<dbReference type="InterPro" id="IPR035396">
    <property type="entry name" value="Bac_rhamnosid6H"/>
</dbReference>
<feature type="domain" description="Alpha-L-rhamnosidase C-terminal" evidence="3">
    <location>
        <begin position="738"/>
        <end position="799"/>
    </location>
</feature>
<dbReference type="Gene3D" id="2.60.420.10">
    <property type="entry name" value="Maltose phosphorylase, domain 3"/>
    <property type="match status" value="1"/>
</dbReference>
<dbReference type="GO" id="GO:0005975">
    <property type="term" value="P:carbohydrate metabolic process"/>
    <property type="evidence" value="ECO:0007669"/>
    <property type="project" value="InterPro"/>
</dbReference>
<feature type="chain" id="PRO_5024826748" evidence="1">
    <location>
        <begin position="26"/>
        <end position="835"/>
    </location>
</feature>
<evidence type="ECO:0000259" key="2">
    <source>
        <dbReference type="Pfam" id="PF17389"/>
    </source>
</evidence>
<name>A0A5N6VJT0_9EURO</name>
<dbReference type="PANTHER" id="PTHR34987:SF4">
    <property type="entry name" value="ALPHA-L-RHAMNOSIDASE C-TERMINAL DOMAIN-CONTAINING PROTEIN"/>
    <property type="match status" value="1"/>
</dbReference>
<gene>
    <name evidence="4" type="ORF">BDV41DRAFT_581100</name>
</gene>
<evidence type="ECO:0000256" key="1">
    <source>
        <dbReference type="SAM" id="SignalP"/>
    </source>
</evidence>
<sequence>MMLSHWAPSAMLAIGFLTSITGATSKFLYTPTAYAVGNAPQETSLVQASPNGPFILSPSSPVLTLDYGEDVAGIPYFQVESGSGQIAVKYSEPFDGLNSPYSDGLWDFVNDLMNTFRTETFNITGPGRVQASLLQGGQRWQSVTLLTNNTIAFSKTGFLPTVELNPVESLPGKFRSSNSNYSDIWDLGARVVQVACFDAGSQPASWNVTTDGALIPGQQPALCPHGFGQSNYSLSFMTKIVRGGVGWRVLSTDIRYGPYLVLTSNYPDQTKFLNTNHSLVPPNSLVVVNGSNLITQPNLPVSGVKQYPLSLTILEDVWHNITTVSTSSALEVYVNGTLGASIPMNGSGTWGFGPFQDQLAYVKDVVVTASNGTILYQNNFLSQDTLAEYAAHSNWGTVCADGGKRDRSVWIGDFAHTARTIAATTYRLDYIRGTLETALACQLQSGEHSGIISTQAQLGADPANGPLLFPAPYRITDYQLFFLLTLGDYYRMTNDLGFLRQYWGQTLKLVSRMGSYIDPQSGLLGKSYDNKYFTASNKLNGTVPSALMALSLRQLIPAAEALQDTASAASFAATYKGLSDAINSLLWNPEKGAYGISVSEPDDYSLFAMAFTIRAGIANETQVQAMVSSLESLWLGVGYKDATNSGNSTTTRMSPNSQGFLLEALLIANKTYGTLSLGPVSKLLRTFWPNMLSTSHYYSGSTWEYEYPDGSPGIGLFTSLAHPWGSAPTYLLTEYVLGIRAADPGYSKWYFEPLLEGLDLDSASGTLPTPYGEIVASWEVKNGTVRLSITAPPGTSGTIRARELVGEWVVNGVTYVLNGTYPVRGSGKVSLVGRM</sequence>
<reference evidence="5" key="1">
    <citation type="submission" date="2019-04" db="EMBL/GenBank/DDBJ databases">
        <title>Friends and foes A comparative genomics studyof 23 Aspergillus species from section Flavi.</title>
        <authorList>
            <consortium name="DOE Joint Genome Institute"/>
            <person name="Kjaerbolling I."/>
            <person name="Vesth T."/>
            <person name="Frisvad J.C."/>
            <person name="Nybo J.L."/>
            <person name="Theobald S."/>
            <person name="Kildgaard S."/>
            <person name="Isbrandt T."/>
            <person name="Kuo A."/>
            <person name="Sato A."/>
            <person name="Lyhne E.K."/>
            <person name="Kogle M.E."/>
            <person name="Wiebenga A."/>
            <person name="Kun R.S."/>
            <person name="Lubbers R.J."/>
            <person name="Makela M.R."/>
            <person name="Barry K."/>
            <person name="Chovatia M."/>
            <person name="Clum A."/>
            <person name="Daum C."/>
            <person name="Haridas S."/>
            <person name="He G."/>
            <person name="LaButti K."/>
            <person name="Lipzen A."/>
            <person name="Mondo S."/>
            <person name="Riley R."/>
            <person name="Salamov A."/>
            <person name="Simmons B.A."/>
            <person name="Magnuson J.K."/>
            <person name="Henrissat B."/>
            <person name="Mortensen U.H."/>
            <person name="Larsen T.O."/>
            <person name="Devries R.P."/>
            <person name="Grigoriev I.V."/>
            <person name="Machida M."/>
            <person name="Baker S.E."/>
            <person name="Andersen M.R."/>
        </authorList>
    </citation>
    <scope>NUCLEOTIDE SEQUENCE [LARGE SCALE GENOMIC DNA]</scope>
    <source>
        <strain evidence="5">CBS 130015</strain>
    </source>
</reference>
<feature type="domain" description="Alpha-L-rhamnosidase six-hairpin glycosidase" evidence="2">
    <location>
        <begin position="387"/>
        <end position="618"/>
    </location>
</feature>
<dbReference type="SUPFAM" id="SSF48208">
    <property type="entry name" value="Six-hairpin glycosidases"/>
    <property type="match status" value="1"/>
</dbReference>
<protein>
    <submittedName>
        <fullName evidence="4">Six-hairpin glycosidase</fullName>
    </submittedName>
</protein>
<proteinExistence type="predicted"/>
<evidence type="ECO:0000259" key="3">
    <source>
        <dbReference type="Pfam" id="PF17390"/>
    </source>
</evidence>
<dbReference type="Gene3D" id="1.50.10.10">
    <property type="match status" value="1"/>
</dbReference>
<dbReference type="InterPro" id="IPR008928">
    <property type="entry name" value="6-hairpin_glycosidase_sf"/>
</dbReference>
<keyword evidence="4" id="KW-0378">Hydrolase</keyword>
<keyword evidence="5" id="KW-1185">Reference proteome</keyword>
<dbReference type="PANTHER" id="PTHR34987">
    <property type="entry name" value="C, PUTATIVE (AFU_ORTHOLOGUE AFUA_3G02880)-RELATED"/>
    <property type="match status" value="1"/>
</dbReference>
<feature type="signal peptide" evidence="1">
    <location>
        <begin position="1"/>
        <end position="25"/>
    </location>
</feature>